<dbReference type="Proteomes" id="UP000002277">
    <property type="component" value="Chromosome 4"/>
</dbReference>
<dbReference type="AlphaFoldDB" id="A0A2I3TMK3"/>
<accession>A0A2J8K714</accession>
<accession>A0A2I3TMK3</accession>
<dbReference type="OMA" id="ACQPVMP"/>
<dbReference type="GeneTree" id="ENSGT00910000147312"/>
<dbReference type="EMBL" id="AACZ04066478">
    <property type="status" value="NOT_ANNOTATED_CDS"/>
    <property type="molecule type" value="Genomic_DNA"/>
</dbReference>
<evidence type="ECO:0000256" key="1">
    <source>
        <dbReference type="SAM" id="Phobius"/>
    </source>
</evidence>
<dbReference type="Ensembl" id="ENSPTRT00000103354.1">
    <property type="protein sequence ID" value="ENSPTRP00000090473.1"/>
    <property type="gene ID" value="ENSPTRG00000047070.1"/>
</dbReference>
<keyword evidence="1" id="KW-1133">Transmembrane helix</keyword>
<protein>
    <submittedName>
        <fullName evidence="2">Uncharacterized protein</fullName>
    </submittedName>
</protein>
<keyword evidence="1" id="KW-0812">Transmembrane</keyword>
<reference evidence="2" key="3">
    <citation type="submission" date="2025-09" db="UniProtKB">
        <authorList>
            <consortium name="Ensembl"/>
        </authorList>
    </citation>
    <scope>IDENTIFICATION</scope>
</reference>
<reference evidence="2 3" key="1">
    <citation type="journal article" date="2005" name="Nature">
        <title>Initial sequence of the chimpanzee genome and comparison with the human genome.</title>
        <authorList>
            <consortium name="Chimpanzee sequencing and analysis consortium"/>
        </authorList>
    </citation>
    <scope>NUCLEOTIDE SEQUENCE [LARGE SCALE GENOMIC DNA]</scope>
</reference>
<feature type="transmembrane region" description="Helical" evidence="1">
    <location>
        <begin position="6"/>
        <end position="30"/>
    </location>
</feature>
<evidence type="ECO:0000313" key="3">
    <source>
        <dbReference type="Proteomes" id="UP000002277"/>
    </source>
</evidence>
<evidence type="ECO:0000313" key="2">
    <source>
        <dbReference type="Ensembl" id="ENSPTRP00000090473.1"/>
    </source>
</evidence>
<dbReference type="Bgee" id="ENSPTRG00000047070">
    <property type="expression patterns" value="Expressed in cerebellar cortex and 21 other cell types or tissues"/>
</dbReference>
<dbReference type="InParanoid" id="A0A2I3TMK3"/>
<keyword evidence="1" id="KW-0472">Membrane</keyword>
<name>A0A2I3TMK3_PANTR</name>
<sequence length="132" mass="14071">MEFQNMYIQLFGFSFFIVIIVRMLLLGLCVSACQPVMPRATLWGHLGPAWVLVPWTPRACGQAAPGRGHVASDHESGAALAQALQLPAPPGFAALLVFSEQQQNSVHSDSKGGIGLDVLGTSQPSPTLYVNV</sequence>
<keyword evidence="3" id="KW-1185">Reference proteome</keyword>
<organism evidence="2 3">
    <name type="scientific">Pan troglodytes</name>
    <name type="common">Chimpanzee</name>
    <dbReference type="NCBI Taxonomy" id="9598"/>
    <lineage>
        <taxon>Eukaryota</taxon>
        <taxon>Metazoa</taxon>
        <taxon>Chordata</taxon>
        <taxon>Craniata</taxon>
        <taxon>Vertebrata</taxon>
        <taxon>Euteleostomi</taxon>
        <taxon>Mammalia</taxon>
        <taxon>Eutheria</taxon>
        <taxon>Euarchontoglires</taxon>
        <taxon>Primates</taxon>
        <taxon>Haplorrhini</taxon>
        <taxon>Catarrhini</taxon>
        <taxon>Hominidae</taxon>
        <taxon>Pan</taxon>
    </lineage>
</organism>
<proteinExistence type="predicted"/>
<reference evidence="2" key="2">
    <citation type="submission" date="2025-08" db="UniProtKB">
        <authorList>
            <consortium name="Ensembl"/>
        </authorList>
    </citation>
    <scope>IDENTIFICATION</scope>
</reference>